<dbReference type="AlphaFoldDB" id="A0A9W9TCV6"/>
<dbReference type="EMBL" id="JAPQKT010000010">
    <property type="protein sequence ID" value="KAJ5217881.1"/>
    <property type="molecule type" value="Genomic_DNA"/>
</dbReference>
<reference evidence="1" key="2">
    <citation type="journal article" date="2023" name="IMA Fungus">
        <title>Comparative genomic study of the Penicillium genus elucidates a diverse pangenome and 15 lateral gene transfer events.</title>
        <authorList>
            <person name="Petersen C."/>
            <person name="Sorensen T."/>
            <person name="Nielsen M.R."/>
            <person name="Sondergaard T.E."/>
            <person name="Sorensen J.L."/>
            <person name="Fitzpatrick D.A."/>
            <person name="Frisvad J.C."/>
            <person name="Nielsen K.L."/>
        </authorList>
    </citation>
    <scope>NUCLEOTIDE SEQUENCE</scope>
    <source>
        <strain evidence="1">IBT 23319</strain>
    </source>
</reference>
<dbReference type="RefSeq" id="XP_056495475.1">
    <property type="nucleotide sequence ID" value="XM_056650411.1"/>
</dbReference>
<evidence type="ECO:0000313" key="2">
    <source>
        <dbReference type="Proteomes" id="UP001147733"/>
    </source>
</evidence>
<name>A0A9W9TCV6_PENCI</name>
<dbReference type="Proteomes" id="UP001147733">
    <property type="component" value="Unassembled WGS sequence"/>
</dbReference>
<gene>
    <name evidence="1" type="ORF">N7469_011506</name>
</gene>
<comment type="caution">
    <text evidence="1">The sequence shown here is derived from an EMBL/GenBank/DDBJ whole genome shotgun (WGS) entry which is preliminary data.</text>
</comment>
<sequence>MSISGDGVLLPRWAGARRSCPSLREDWDRRLGDRVFDGNCKGLGQSDEGDASGSVVDGLGGKDCHNRLGRFRTNPIIPVTRSDDHP</sequence>
<proteinExistence type="predicted"/>
<reference evidence="1" key="1">
    <citation type="submission" date="2022-11" db="EMBL/GenBank/DDBJ databases">
        <authorList>
            <person name="Petersen C."/>
        </authorList>
    </citation>
    <scope>NUCLEOTIDE SEQUENCE</scope>
    <source>
        <strain evidence="1">IBT 23319</strain>
    </source>
</reference>
<keyword evidence="2" id="KW-1185">Reference proteome</keyword>
<evidence type="ECO:0000313" key="1">
    <source>
        <dbReference type="EMBL" id="KAJ5217881.1"/>
    </source>
</evidence>
<protein>
    <submittedName>
        <fullName evidence="1">Uncharacterized protein</fullName>
    </submittedName>
</protein>
<organism evidence="1 2">
    <name type="scientific">Penicillium citrinum</name>
    <dbReference type="NCBI Taxonomy" id="5077"/>
    <lineage>
        <taxon>Eukaryota</taxon>
        <taxon>Fungi</taxon>
        <taxon>Dikarya</taxon>
        <taxon>Ascomycota</taxon>
        <taxon>Pezizomycotina</taxon>
        <taxon>Eurotiomycetes</taxon>
        <taxon>Eurotiomycetidae</taxon>
        <taxon>Eurotiales</taxon>
        <taxon>Aspergillaceae</taxon>
        <taxon>Penicillium</taxon>
    </lineage>
</organism>
<accession>A0A9W9TCV6</accession>
<dbReference type="GeneID" id="81389578"/>